<feature type="transmembrane region" description="Helical" evidence="6">
    <location>
        <begin position="71"/>
        <end position="92"/>
    </location>
</feature>
<evidence type="ECO:0000256" key="5">
    <source>
        <dbReference type="ARBA" id="ARBA00023136"/>
    </source>
</evidence>
<keyword evidence="2" id="KW-1003">Cell membrane</keyword>
<evidence type="ECO:0000313" key="8">
    <source>
        <dbReference type="EMBL" id="MCO6160989.1"/>
    </source>
</evidence>
<feature type="transmembrane region" description="Helical" evidence="6">
    <location>
        <begin position="361"/>
        <end position="380"/>
    </location>
</feature>
<protein>
    <submittedName>
        <fullName evidence="8">MFS transporter</fullName>
    </submittedName>
</protein>
<dbReference type="PANTHER" id="PTHR43124">
    <property type="entry name" value="PURINE EFFLUX PUMP PBUE"/>
    <property type="match status" value="1"/>
</dbReference>
<evidence type="ECO:0000256" key="6">
    <source>
        <dbReference type="SAM" id="Phobius"/>
    </source>
</evidence>
<comment type="subcellular location">
    <subcellularLocation>
        <location evidence="1">Cell membrane</location>
        <topology evidence="1">Multi-pass membrane protein</topology>
    </subcellularLocation>
</comment>
<dbReference type="PRINTS" id="PR01035">
    <property type="entry name" value="TCRTETA"/>
</dbReference>
<organism evidence="8 9">
    <name type="scientific">Asaia lannensis NBRC 102526</name>
    <dbReference type="NCBI Taxonomy" id="1307926"/>
    <lineage>
        <taxon>Bacteria</taxon>
        <taxon>Pseudomonadati</taxon>
        <taxon>Pseudomonadota</taxon>
        <taxon>Alphaproteobacteria</taxon>
        <taxon>Acetobacterales</taxon>
        <taxon>Acetobacteraceae</taxon>
        <taxon>Asaia</taxon>
    </lineage>
</organism>
<evidence type="ECO:0000256" key="3">
    <source>
        <dbReference type="ARBA" id="ARBA00022692"/>
    </source>
</evidence>
<keyword evidence="5 6" id="KW-0472">Membrane</keyword>
<dbReference type="RefSeq" id="WP_252849972.1">
    <property type="nucleotide sequence ID" value="NZ_BAPW01000047.1"/>
</dbReference>
<dbReference type="Proteomes" id="UP001523401">
    <property type="component" value="Unassembled WGS sequence"/>
</dbReference>
<evidence type="ECO:0000259" key="7">
    <source>
        <dbReference type="PROSITE" id="PS50850"/>
    </source>
</evidence>
<feature type="transmembrane region" description="Helical" evidence="6">
    <location>
        <begin position="160"/>
        <end position="180"/>
    </location>
</feature>
<sequence>MPIALLALAIGAFGLGTSETIVMGLLPQLSGSLHVTIADAGLLVSGYAFGVTISSPIVAILTNSLTRHKTLLLTISLFTLGNLLSCLAPGYWSLMAGRIVTSFAHGTFYGAASVIACQIVPPNKRAQALSLVYIGLTLAMIVGVPLGTAIAQFFGSWRVAFMAIVVIGIIAFLTISLWVPKDKISGPPVHIYAQLRAVTQPLVVSTMLISMCTSASMFCLFTYISPFLHIRTGLSSHAIDLVLLMIGGGLCIRNVLGGWLADWKMLPSCAGIMFLVAVMQLLLVPASLDVWTCLPVLFIWGVLIYAPMAPLQAYVVQCAQSAPNIVSAMNQSSFNFGNAVGAWAGSLFATGYAGYDRLPYLSAGFAMTGFVFVFVAMHYARKAGQRIA</sequence>
<feature type="domain" description="Major facilitator superfamily (MFS) profile" evidence="7">
    <location>
        <begin position="4"/>
        <end position="381"/>
    </location>
</feature>
<accession>A0ABT1CL50</accession>
<dbReference type="InterPro" id="IPR050189">
    <property type="entry name" value="MFS_Efflux_Transporters"/>
</dbReference>
<feature type="transmembrane region" description="Helical" evidence="6">
    <location>
        <begin position="294"/>
        <end position="315"/>
    </location>
</feature>
<feature type="transmembrane region" description="Helical" evidence="6">
    <location>
        <begin position="268"/>
        <end position="288"/>
    </location>
</feature>
<dbReference type="CDD" id="cd17324">
    <property type="entry name" value="MFS_NepI_like"/>
    <property type="match status" value="1"/>
</dbReference>
<dbReference type="InterPro" id="IPR001958">
    <property type="entry name" value="Tet-R_TetA/multi-R_MdtG-like"/>
</dbReference>
<gene>
    <name evidence="8" type="ORF">NF685_13190</name>
</gene>
<name>A0ABT1CL50_9PROT</name>
<keyword evidence="9" id="KW-1185">Reference proteome</keyword>
<feature type="transmembrane region" description="Helical" evidence="6">
    <location>
        <begin position="98"/>
        <end position="119"/>
    </location>
</feature>
<dbReference type="Pfam" id="PF07690">
    <property type="entry name" value="MFS_1"/>
    <property type="match status" value="1"/>
</dbReference>
<evidence type="ECO:0000313" key="9">
    <source>
        <dbReference type="Proteomes" id="UP001523401"/>
    </source>
</evidence>
<keyword evidence="3 6" id="KW-0812">Transmembrane</keyword>
<evidence type="ECO:0000256" key="2">
    <source>
        <dbReference type="ARBA" id="ARBA00022475"/>
    </source>
</evidence>
<evidence type="ECO:0000256" key="1">
    <source>
        <dbReference type="ARBA" id="ARBA00004651"/>
    </source>
</evidence>
<dbReference type="PANTHER" id="PTHR43124:SF8">
    <property type="entry name" value="INNER MEMBRANE TRANSPORT PROTEIN YDHP"/>
    <property type="match status" value="1"/>
</dbReference>
<feature type="transmembrane region" description="Helical" evidence="6">
    <location>
        <begin position="201"/>
        <end position="224"/>
    </location>
</feature>
<dbReference type="InterPro" id="IPR011701">
    <property type="entry name" value="MFS"/>
</dbReference>
<dbReference type="Gene3D" id="1.20.1250.20">
    <property type="entry name" value="MFS general substrate transporter like domains"/>
    <property type="match status" value="2"/>
</dbReference>
<evidence type="ECO:0000256" key="4">
    <source>
        <dbReference type="ARBA" id="ARBA00022989"/>
    </source>
</evidence>
<dbReference type="InterPro" id="IPR036259">
    <property type="entry name" value="MFS_trans_sf"/>
</dbReference>
<reference evidence="8 9" key="1">
    <citation type="submission" date="2022-06" db="EMBL/GenBank/DDBJ databases">
        <title>Whole-genome of Asaia lannensis strain LMG 27011T.</title>
        <authorList>
            <person name="Sombolestani A."/>
        </authorList>
    </citation>
    <scope>NUCLEOTIDE SEQUENCE [LARGE SCALE GENOMIC DNA]</scope>
    <source>
        <strain evidence="8 9">NBRC 102526</strain>
    </source>
</reference>
<dbReference type="InterPro" id="IPR020846">
    <property type="entry name" value="MFS_dom"/>
</dbReference>
<comment type="caution">
    <text evidence="8">The sequence shown here is derived from an EMBL/GenBank/DDBJ whole genome shotgun (WGS) entry which is preliminary data.</text>
</comment>
<dbReference type="PROSITE" id="PS50850">
    <property type="entry name" value="MFS"/>
    <property type="match status" value="1"/>
</dbReference>
<feature type="transmembrane region" description="Helical" evidence="6">
    <location>
        <begin position="236"/>
        <end position="256"/>
    </location>
</feature>
<dbReference type="SUPFAM" id="SSF103473">
    <property type="entry name" value="MFS general substrate transporter"/>
    <property type="match status" value="1"/>
</dbReference>
<keyword evidence="4 6" id="KW-1133">Transmembrane helix</keyword>
<dbReference type="EMBL" id="JAMXQU010000012">
    <property type="protein sequence ID" value="MCO6160989.1"/>
    <property type="molecule type" value="Genomic_DNA"/>
</dbReference>
<proteinExistence type="predicted"/>
<feature type="transmembrane region" description="Helical" evidence="6">
    <location>
        <begin position="336"/>
        <end position="355"/>
    </location>
</feature>
<feature type="transmembrane region" description="Helical" evidence="6">
    <location>
        <begin position="131"/>
        <end position="154"/>
    </location>
</feature>
<feature type="transmembrane region" description="Helical" evidence="6">
    <location>
        <begin position="42"/>
        <end position="62"/>
    </location>
</feature>